<sequence length="161" mass="17711">MQLTKILLLAGTALAPAALADCFKSGPEGINRSWAMDQLKTVCNTYMLGSYEKGQQRHACLTDTNQISQWFFTIKLRDDRNFRVMNEEECLSGLGKEITGCDLGGHSKYDNWEYTSDPNRGACADIAFVGKRDVEPAPVPVLFGGPISPAIKGRRPAPVEE</sequence>
<proteinExistence type="predicted"/>
<dbReference type="EMBL" id="PDNB01000049">
    <property type="protein sequence ID" value="PGH13159.1"/>
    <property type="molecule type" value="Genomic_DNA"/>
</dbReference>
<protein>
    <recommendedName>
        <fullName evidence="2">Glycan binding protein Y3-like domain-containing protein</fullName>
    </recommendedName>
</protein>
<evidence type="ECO:0000256" key="1">
    <source>
        <dbReference type="SAM" id="SignalP"/>
    </source>
</evidence>
<name>A0A2B7XW31_9EURO</name>
<feature type="signal peptide" evidence="1">
    <location>
        <begin position="1"/>
        <end position="20"/>
    </location>
</feature>
<feature type="chain" id="PRO_5012835162" description="Glycan binding protein Y3-like domain-containing protein" evidence="1">
    <location>
        <begin position="21"/>
        <end position="161"/>
    </location>
</feature>
<evidence type="ECO:0000259" key="2">
    <source>
        <dbReference type="Pfam" id="PF22803"/>
    </source>
</evidence>
<keyword evidence="1" id="KW-0732">Signal</keyword>
<evidence type="ECO:0000313" key="4">
    <source>
        <dbReference type="Proteomes" id="UP000223968"/>
    </source>
</evidence>
<feature type="domain" description="Glycan binding protein Y3-like" evidence="2">
    <location>
        <begin position="40"/>
        <end position="123"/>
    </location>
</feature>
<dbReference type="Proteomes" id="UP000223968">
    <property type="component" value="Unassembled WGS sequence"/>
</dbReference>
<reference evidence="3 4" key="1">
    <citation type="submission" date="2017-10" db="EMBL/GenBank/DDBJ databases">
        <title>Comparative genomics in systemic dimorphic fungi from Ajellomycetaceae.</title>
        <authorList>
            <person name="Munoz J.F."/>
            <person name="Mcewen J.G."/>
            <person name="Clay O.K."/>
            <person name="Cuomo C.A."/>
        </authorList>
    </citation>
    <scope>NUCLEOTIDE SEQUENCE [LARGE SCALE GENOMIC DNA]</scope>
    <source>
        <strain evidence="3 4">UAMH5409</strain>
    </source>
</reference>
<evidence type="ECO:0000313" key="3">
    <source>
        <dbReference type="EMBL" id="PGH13159.1"/>
    </source>
</evidence>
<comment type="caution">
    <text evidence="3">The sequence shown here is derived from an EMBL/GenBank/DDBJ whole genome shotgun (WGS) entry which is preliminary data.</text>
</comment>
<organism evidence="3 4">
    <name type="scientific">Helicocarpus griseus UAMH5409</name>
    <dbReference type="NCBI Taxonomy" id="1447875"/>
    <lineage>
        <taxon>Eukaryota</taxon>
        <taxon>Fungi</taxon>
        <taxon>Dikarya</taxon>
        <taxon>Ascomycota</taxon>
        <taxon>Pezizomycotina</taxon>
        <taxon>Eurotiomycetes</taxon>
        <taxon>Eurotiomycetidae</taxon>
        <taxon>Onygenales</taxon>
        <taxon>Ajellomycetaceae</taxon>
        <taxon>Helicocarpus</taxon>
    </lineage>
</organism>
<gene>
    <name evidence="3" type="ORF">AJ79_03867</name>
</gene>
<dbReference type="InterPro" id="IPR054443">
    <property type="entry name" value="Y3-like_dom"/>
</dbReference>
<keyword evidence="4" id="KW-1185">Reference proteome</keyword>
<dbReference type="OrthoDB" id="4825549at2759"/>
<accession>A0A2B7XW31</accession>
<dbReference type="AlphaFoldDB" id="A0A2B7XW31"/>
<dbReference type="Pfam" id="PF22803">
    <property type="entry name" value="GBD_Y3"/>
    <property type="match status" value="1"/>
</dbReference>